<feature type="region of interest" description="Disordered" evidence="1">
    <location>
        <begin position="1"/>
        <end position="46"/>
    </location>
</feature>
<protein>
    <submittedName>
        <fullName evidence="2">Uncharacterized protein</fullName>
    </submittedName>
</protein>
<evidence type="ECO:0000313" key="2">
    <source>
        <dbReference type="EMBL" id="CAL1402580.1"/>
    </source>
</evidence>
<reference evidence="2 3" key="1">
    <citation type="submission" date="2024-04" db="EMBL/GenBank/DDBJ databases">
        <authorList>
            <person name="Fracassetti M."/>
        </authorList>
    </citation>
    <scope>NUCLEOTIDE SEQUENCE [LARGE SCALE GENOMIC DNA]</scope>
</reference>
<proteinExistence type="predicted"/>
<feature type="compositionally biased region" description="Basic and acidic residues" evidence="1">
    <location>
        <begin position="30"/>
        <end position="41"/>
    </location>
</feature>
<keyword evidence="3" id="KW-1185">Reference proteome</keyword>
<feature type="compositionally biased region" description="Basic and acidic residues" evidence="1">
    <location>
        <begin position="1"/>
        <end position="18"/>
    </location>
</feature>
<dbReference type="EMBL" id="OZ034820">
    <property type="protein sequence ID" value="CAL1402580.1"/>
    <property type="molecule type" value="Genomic_DNA"/>
</dbReference>
<evidence type="ECO:0000313" key="3">
    <source>
        <dbReference type="Proteomes" id="UP001497516"/>
    </source>
</evidence>
<gene>
    <name evidence="2" type="ORF">LTRI10_LOCUS42569</name>
</gene>
<dbReference type="AlphaFoldDB" id="A0AAV2FYI7"/>
<sequence>MLESKRELTTKVEGKSTEMEEGGDIPSFRCDLRPATLDREPPQQPRAIMGRAIWAANLEESNEFQDSGPKLGRNQVKLESLNGLKFNEVGPSIKMRWAEFSIGWEKQQSGPQLQWQWAEEELSEELRWALRSPIVRSPKYNLKSALLYDVVLSEEEFGGLVSGLSREHEPNAI</sequence>
<name>A0AAV2FYI7_9ROSI</name>
<accession>A0AAV2FYI7</accession>
<evidence type="ECO:0000256" key="1">
    <source>
        <dbReference type="SAM" id="MobiDB-lite"/>
    </source>
</evidence>
<dbReference type="Proteomes" id="UP001497516">
    <property type="component" value="Chromosome 7"/>
</dbReference>
<organism evidence="2 3">
    <name type="scientific">Linum trigynum</name>
    <dbReference type="NCBI Taxonomy" id="586398"/>
    <lineage>
        <taxon>Eukaryota</taxon>
        <taxon>Viridiplantae</taxon>
        <taxon>Streptophyta</taxon>
        <taxon>Embryophyta</taxon>
        <taxon>Tracheophyta</taxon>
        <taxon>Spermatophyta</taxon>
        <taxon>Magnoliopsida</taxon>
        <taxon>eudicotyledons</taxon>
        <taxon>Gunneridae</taxon>
        <taxon>Pentapetalae</taxon>
        <taxon>rosids</taxon>
        <taxon>fabids</taxon>
        <taxon>Malpighiales</taxon>
        <taxon>Linaceae</taxon>
        <taxon>Linum</taxon>
    </lineage>
</organism>